<sequence>MDLDRLKKAVLCNDNQECLLLEGRFRCATRDCSCTEEKRFDTILDLYAFLFGLLDNVNYIDYETLAWNGDAPIRAKRDALEAKWKAHLRLADHSYRSRAYCDLEEGTRSLLLAEIADAQSSEELLIALTVFLFVLDGHLESLRTEYQTYLDDEQLPIATLCGDLLYRRDSELLRALQTLECYEPLLDPNYLLLRRKVRSFYVVRSRYSYYQVTHRYAPTPQYDGTNALDLKFGFLPGQFDVSKDYRIHTSGELTGDGLLPFYFSGVNDPEMYYGILLEDFRQLLGEKPHFLILPELSTPPELREELIKVFRTLSPGKAGSADGAPIFFMTGSFHERVGDNLYNLAKVVAGSGKILLEVTKMNRFIFPANPDYKGELARFAQVSGVEQNAYDRREVTFFETKLGRIAFFICVDFINYNVEEVLLDRQVDLIFIMSMTGRPASGKFVRRMQDLAERNGCLVVLCNNLGEPYRGEKPDDKQPRAVVSVPGFKEVFRSKQPVLAITLREIIEVIKPKPKPESEQHPGPEPEPEGPRD</sequence>
<dbReference type="OrthoDB" id="2591731at2"/>
<accession>A0A4S4BEW3</accession>
<gene>
    <name evidence="2" type="ORF">E6C55_33015</name>
</gene>
<dbReference type="RefSeq" id="WP_136374091.1">
    <property type="nucleotide sequence ID" value="NZ_SSOB01000090.1"/>
</dbReference>
<feature type="region of interest" description="Disordered" evidence="1">
    <location>
        <begin position="511"/>
        <end position="533"/>
    </location>
</feature>
<dbReference type="Proteomes" id="UP000310636">
    <property type="component" value="Unassembled WGS sequence"/>
</dbReference>
<organism evidence="2 3">
    <name type="scientific">Cohnella fermenti</name>
    <dbReference type="NCBI Taxonomy" id="2565925"/>
    <lineage>
        <taxon>Bacteria</taxon>
        <taxon>Bacillati</taxon>
        <taxon>Bacillota</taxon>
        <taxon>Bacilli</taxon>
        <taxon>Bacillales</taxon>
        <taxon>Paenibacillaceae</taxon>
        <taxon>Cohnella</taxon>
    </lineage>
</organism>
<reference evidence="2 3" key="1">
    <citation type="submission" date="2019-04" db="EMBL/GenBank/DDBJ databases">
        <title>Cohnella sp. nov. isolated from preserved vegetables.</title>
        <authorList>
            <person name="Lin S.-Y."/>
            <person name="Hung M.-H."/>
            <person name="Young C.-C."/>
        </authorList>
    </citation>
    <scope>NUCLEOTIDE SEQUENCE [LARGE SCALE GENOMIC DNA]</scope>
    <source>
        <strain evidence="2 3">CC-MHH1044</strain>
    </source>
</reference>
<dbReference type="SUPFAM" id="SSF56317">
    <property type="entry name" value="Carbon-nitrogen hydrolase"/>
    <property type="match status" value="1"/>
</dbReference>
<evidence type="ECO:0000313" key="3">
    <source>
        <dbReference type="Proteomes" id="UP000310636"/>
    </source>
</evidence>
<dbReference type="EMBL" id="SSOB01000090">
    <property type="protein sequence ID" value="THF72463.1"/>
    <property type="molecule type" value="Genomic_DNA"/>
</dbReference>
<dbReference type="AlphaFoldDB" id="A0A4S4BEW3"/>
<name>A0A4S4BEW3_9BACL</name>
<proteinExistence type="predicted"/>
<evidence type="ECO:0000313" key="2">
    <source>
        <dbReference type="EMBL" id="THF72463.1"/>
    </source>
</evidence>
<dbReference type="Gene3D" id="3.60.110.10">
    <property type="entry name" value="Carbon-nitrogen hydrolase"/>
    <property type="match status" value="1"/>
</dbReference>
<protein>
    <submittedName>
        <fullName evidence="2">Uncharacterized protein</fullName>
    </submittedName>
</protein>
<comment type="caution">
    <text evidence="2">The sequence shown here is derived from an EMBL/GenBank/DDBJ whole genome shotgun (WGS) entry which is preliminary data.</text>
</comment>
<dbReference type="InterPro" id="IPR036526">
    <property type="entry name" value="C-N_Hydrolase_sf"/>
</dbReference>
<keyword evidence="3" id="KW-1185">Reference proteome</keyword>
<evidence type="ECO:0000256" key="1">
    <source>
        <dbReference type="SAM" id="MobiDB-lite"/>
    </source>
</evidence>